<evidence type="ECO:0000313" key="3">
    <source>
        <dbReference type="Proteomes" id="UP001239462"/>
    </source>
</evidence>
<dbReference type="EMBL" id="JASZZN010000024">
    <property type="protein sequence ID" value="MDM4018689.1"/>
    <property type="molecule type" value="Genomic_DNA"/>
</dbReference>
<evidence type="ECO:0000313" key="2">
    <source>
        <dbReference type="EMBL" id="MDM4018689.1"/>
    </source>
</evidence>
<comment type="caution">
    <text evidence="2">The sequence shown here is derived from an EMBL/GenBank/DDBJ whole genome shotgun (WGS) entry which is preliminary data.</text>
</comment>
<dbReference type="RefSeq" id="WP_289166586.1">
    <property type="nucleotide sequence ID" value="NZ_JASZZN010000024.1"/>
</dbReference>
<evidence type="ECO:0000256" key="1">
    <source>
        <dbReference type="SAM" id="MobiDB-lite"/>
    </source>
</evidence>
<protein>
    <submittedName>
        <fullName evidence="2">Uncharacterized protein</fullName>
    </submittedName>
</protein>
<keyword evidence="3" id="KW-1185">Reference proteome</keyword>
<organism evidence="2 3">
    <name type="scientific">Roseiconus lacunae</name>
    <dbReference type="NCBI Taxonomy" id="2605694"/>
    <lineage>
        <taxon>Bacteria</taxon>
        <taxon>Pseudomonadati</taxon>
        <taxon>Planctomycetota</taxon>
        <taxon>Planctomycetia</taxon>
        <taxon>Pirellulales</taxon>
        <taxon>Pirellulaceae</taxon>
        <taxon>Roseiconus</taxon>
    </lineage>
</organism>
<proteinExistence type="predicted"/>
<feature type="non-terminal residue" evidence="2">
    <location>
        <position position="1"/>
    </location>
</feature>
<sequence length="98" mass="10870">HSVRFAELALSAVPDSDSFTRIDIWVRCPNFASAGVEDNAADCLASLLRHFLRSAGRVKHSVSSTDPPNLPRASHSDRLSERWTPSHPPRRLARDPTL</sequence>
<feature type="region of interest" description="Disordered" evidence="1">
    <location>
        <begin position="58"/>
        <end position="98"/>
    </location>
</feature>
<dbReference type="Proteomes" id="UP001239462">
    <property type="component" value="Unassembled WGS sequence"/>
</dbReference>
<accession>A0ABT7PQB1</accession>
<name>A0ABT7PQB1_9BACT</name>
<reference evidence="2 3" key="1">
    <citation type="submission" date="2023-06" db="EMBL/GenBank/DDBJ databases">
        <title>Roseiconus lacunae JC819 isolated from Gulf of Mannar region, Tamil Nadu.</title>
        <authorList>
            <person name="Pk S."/>
            <person name="Ch S."/>
            <person name="Ch V.R."/>
        </authorList>
    </citation>
    <scope>NUCLEOTIDE SEQUENCE [LARGE SCALE GENOMIC DNA]</scope>
    <source>
        <strain evidence="2 3">JC819</strain>
    </source>
</reference>
<gene>
    <name evidence="2" type="ORF">QTN89_24765</name>
</gene>